<dbReference type="Proteomes" id="UP001057375">
    <property type="component" value="Unassembled WGS sequence"/>
</dbReference>
<organism evidence="1 2">
    <name type="scientific">Aduncisulcus paluster</name>
    <dbReference type="NCBI Taxonomy" id="2918883"/>
    <lineage>
        <taxon>Eukaryota</taxon>
        <taxon>Metamonada</taxon>
        <taxon>Carpediemonas-like organisms</taxon>
        <taxon>Aduncisulcus</taxon>
    </lineage>
</organism>
<gene>
    <name evidence="1" type="ORF">ADUPG1_007252</name>
</gene>
<dbReference type="EMBL" id="BQXS01010200">
    <property type="protein sequence ID" value="GKT33293.1"/>
    <property type="molecule type" value="Genomic_DNA"/>
</dbReference>
<name>A0ABQ5KLB5_9EUKA</name>
<reference evidence="1" key="1">
    <citation type="submission" date="2022-03" db="EMBL/GenBank/DDBJ databases">
        <title>Draft genome sequence of Aduncisulcus paluster, a free-living microaerophilic Fornicata.</title>
        <authorList>
            <person name="Yuyama I."/>
            <person name="Kume K."/>
            <person name="Tamura T."/>
            <person name="Inagaki Y."/>
            <person name="Hashimoto T."/>
        </authorList>
    </citation>
    <scope>NUCLEOTIDE SEQUENCE</scope>
    <source>
        <strain evidence="1">NY0171</strain>
    </source>
</reference>
<comment type="caution">
    <text evidence="1">The sequence shown here is derived from an EMBL/GenBank/DDBJ whole genome shotgun (WGS) entry which is preliminary data.</text>
</comment>
<feature type="non-terminal residue" evidence="1">
    <location>
        <position position="1"/>
    </location>
</feature>
<evidence type="ECO:0000313" key="2">
    <source>
        <dbReference type="Proteomes" id="UP001057375"/>
    </source>
</evidence>
<evidence type="ECO:0000313" key="1">
    <source>
        <dbReference type="EMBL" id="GKT33293.1"/>
    </source>
</evidence>
<accession>A0ABQ5KLB5</accession>
<sequence length="333" mass="37082">LYLVRSHISNPYLTHCIIMCLSCSAIYGTFSNPVLDSPFMCDILCQLSEEGKEDRQVKARLQEEGVMGHPPLSILRPPYSDSPDLIMFDNSIDLSPVGHLAISGDYIQSESENKKSYIAALRLIQLLVENHPDRSETLVSKSLFLTVKAIFGAADGNIDFLSTMLNSSNGLYVAQELSASDVCVHRLVTIIDKNISERHKEMSCVRAIYALLPPNNLELIALEDKASILKLDLLKKMLSVTKVMGDLPDVVQRLIQSEEDQKTRSRIPVIVSSLLSCIVRYKTDKDCLKIAQTAATCIKTIVMQKQLDGSLLWDPGLLWPILNRALNGDKTHK</sequence>
<protein>
    <submittedName>
        <fullName evidence="1">Uncharacterized protein</fullName>
    </submittedName>
</protein>
<proteinExistence type="predicted"/>
<keyword evidence="2" id="KW-1185">Reference proteome</keyword>